<evidence type="ECO:0000313" key="2">
    <source>
        <dbReference type="EMBL" id="KPJ15207.1"/>
    </source>
</evidence>
<evidence type="ECO:0000313" key="3">
    <source>
        <dbReference type="Proteomes" id="UP000053240"/>
    </source>
</evidence>
<name>A0A194RC77_PAPMA</name>
<dbReference type="Proteomes" id="UP000053240">
    <property type="component" value="Unassembled WGS sequence"/>
</dbReference>
<reference evidence="2 3" key="1">
    <citation type="journal article" date="2015" name="Nat. Commun.">
        <title>Outbred genome sequencing and CRISPR/Cas9 gene editing in butterflies.</title>
        <authorList>
            <person name="Li X."/>
            <person name="Fan D."/>
            <person name="Zhang W."/>
            <person name="Liu G."/>
            <person name="Zhang L."/>
            <person name="Zhao L."/>
            <person name="Fang X."/>
            <person name="Chen L."/>
            <person name="Dong Y."/>
            <person name="Chen Y."/>
            <person name="Ding Y."/>
            <person name="Zhao R."/>
            <person name="Feng M."/>
            <person name="Zhu Y."/>
            <person name="Feng Y."/>
            <person name="Jiang X."/>
            <person name="Zhu D."/>
            <person name="Xiang H."/>
            <person name="Feng X."/>
            <person name="Li S."/>
            <person name="Wang J."/>
            <person name="Zhang G."/>
            <person name="Kronforst M.R."/>
            <person name="Wang W."/>
        </authorList>
    </citation>
    <scope>NUCLEOTIDE SEQUENCE [LARGE SCALE GENOMIC DNA]</scope>
    <source>
        <strain evidence="2">Ya'a_city_454_Pm</strain>
        <tissue evidence="2">Whole body</tissue>
    </source>
</reference>
<sequence>MDIQPTSEKDTTTLMNKYNFVKPVTVTVIYEEDEEKVKEINIGERNVQNMPNQEVDPLKPTPSRKAATATSEYAKYEETDNYNMLLKVAQNMSNIVEAYNNTTANNRANQEQDTMSRENGKSSLSFQALMDQMNSALYPQSSKTGQRASNQSSKLNFLPTYSTNNAVTHNNKNTTASQYEVEKNNQNILPAQNTTLGNMANYPSSMPLQYNSRTKPCRLPRSSKLVQHLTNVGAEHLDYNINKDRLILAIKKMCVVMACVVMACVESRQKRSRSASVG</sequence>
<protein>
    <submittedName>
        <fullName evidence="2">Uncharacterized protein</fullName>
    </submittedName>
</protein>
<keyword evidence="3" id="KW-1185">Reference proteome</keyword>
<accession>A0A194RC77</accession>
<dbReference type="EMBL" id="KQ460397">
    <property type="protein sequence ID" value="KPJ15207.1"/>
    <property type="molecule type" value="Genomic_DNA"/>
</dbReference>
<organism evidence="2 3">
    <name type="scientific">Papilio machaon</name>
    <name type="common">Old World swallowtail butterfly</name>
    <dbReference type="NCBI Taxonomy" id="76193"/>
    <lineage>
        <taxon>Eukaryota</taxon>
        <taxon>Metazoa</taxon>
        <taxon>Ecdysozoa</taxon>
        <taxon>Arthropoda</taxon>
        <taxon>Hexapoda</taxon>
        <taxon>Insecta</taxon>
        <taxon>Pterygota</taxon>
        <taxon>Neoptera</taxon>
        <taxon>Endopterygota</taxon>
        <taxon>Lepidoptera</taxon>
        <taxon>Glossata</taxon>
        <taxon>Ditrysia</taxon>
        <taxon>Papilionoidea</taxon>
        <taxon>Papilionidae</taxon>
        <taxon>Papilioninae</taxon>
        <taxon>Papilio</taxon>
    </lineage>
</organism>
<evidence type="ECO:0000256" key="1">
    <source>
        <dbReference type="SAM" id="MobiDB-lite"/>
    </source>
</evidence>
<gene>
    <name evidence="2" type="ORF">RR48_09234</name>
</gene>
<dbReference type="InParanoid" id="A0A194RC77"/>
<dbReference type="AlphaFoldDB" id="A0A194RC77"/>
<feature type="region of interest" description="Disordered" evidence="1">
    <location>
        <begin position="50"/>
        <end position="70"/>
    </location>
</feature>
<proteinExistence type="predicted"/>